<evidence type="ECO:0000313" key="1">
    <source>
        <dbReference type="EMBL" id="CAD7396212.1"/>
    </source>
</evidence>
<dbReference type="AlphaFoldDB" id="A0A7R9CGI1"/>
<name>A0A7R9CGI1_TIMPO</name>
<proteinExistence type="predicted"/>
<dbReference type="EMBL" id="OD000175">
    <property type="protein sequence ID" value="CAD7396212.1"/>
    <property type="molecule type" value="Genomic_DNA"/>
</dbReference>
<organism evidence="1">
    <name type="scientific">Timema poppense</name>
    <name type="common">Walking stick</name>
    <dbReference type="NCBI Taxonomy" id="170557"/>
    <lineage>
        <taxon>Eukaryota</taxon>
        <taxon>Metazoa</taxon>
        <taxon>Ecdysozoa</taxon>
        <taxon>Arthropoda</taxon>
        <taxon>Hexapoda</taxon>
        <taxon>Insecta</taxon>
        <taxon>Pterygota</taxon>
        <taxon>Neoptera</taxon>
        <taxon>Polyneoptera</taxon>
        <taxon>Phasmatodea</taxon>
        <taxon>Timematodea</taxon>
        <taxon>Timematoidea</taxon>
        <taxon>Timematidae</taxon>
        <taxon>Timema</taxon>
    </lineage>
</organism>
<reference evidence="1" key="1">
    <citation type="submission" date="2020-11" db="EMBL/GenBank/DDBJ databases">
        <authorList>
            <person name="Tran Van P."/>
        </authorList>
    </citation>
    <scope>NUCLEOTIDE SEQUENCE</scope>
</reference>
<protein>
    <submittedName>
        <fullName evidence="1">Uncharacterized protein</fullName>
    </submittedName>
</protein>
<gene>
    <name evidence="1" type="ORF">TPSB3V08_LOCUS564</name>
</gene>
<sequence length="219" mass="23839">MIFTYYHESPVGGHLGANKAIGHDLLSSINLRWEILPGILEDHSNTRIKAKWREALNQLKKARGGTQCAEFPRLFCVCAMLLVCLSLRDWLHAATAGFEVLASSSLYLHAAGFHGAGTFLSSDFSSFFAPKASSRDFTDIWNAELFDYDTCPSGQPSDEKTANFIRSQRGKGKNTGVFPCSNCGKGNEIEGIGGNPVVDCKSSALDHAVTEAMFLEQGL</sequence>
<accession>A0A7R9CGI1</accession>